<evidence type="ECO:0000256" key="3">
    <source>
        <dbReference type="ARBA" id="ARBA00022553"/>
    </source>
</evidence>
<name>A0A0P6XGA4_9CHLR</name>
<dbReference type="GO" id="GO:0009401">
    <property type="term" value="P:phosphoenolpyruvate-dependent sugar phosphotransferase system"/>
    <property type="evidence" value="ECO:0007669"/>
    <property type="project" value="UniProtKB-KW"/>
</dbReference>
<evidence type="ECO:0000313" key="10">
    <source>
        <dbReference type="Proteomes" id="UP000050417"/>
    </source>
</evidence>
<dbReference type="InterPro" id="IPR050893">
    <property type="entry name" value="Sugar_PTS"/>
</dbReference>
<keyword evidence="5" id="KW-0808">Transferase</keyword>
<evidence type="ECO:0000256" key="2">
    <source>
        <dbReference type="ARBA" id="ARBA00022448"/>
    </source>
</evidence>
<protein>
    <recommendedName>
        <fullName evidence="8">Phosphotransferase system EIIB component type 2/3 domain-containing protein</fullName>
    </recommendedName>
</protein>
<comment type="function">
    <text evidence="1">The phosphoenolpyruvate-dependent sugar phosphotransferase system (sugar PTS), a major carbohydrate active transport system, catalyzes the phosphorylation of incoming sugar substrates concomitantly with their translocation across the cell membrane. The enzyme II CmtAB PTS system is involved in D-mannitol transport.</text>
</comment>
<keyword evidence="3" id="KW-0597">Phosphoprotein</keyword>
<dbReference type="PANTHER" id="PTHR30181">
    <property type="entry name" value="MANNITOL PERMEASE IIC COMPONENT"/>
    <property type="match status" value="1"/>
</dbReference>
<dbReference type="GO" id="GO:0005886">
    <property type="term" value="C:plasma membrane"/>
    <property type="evidence" value="ECO:0007669"/>
    <property type="project" value="TreeGrafter"/>
</dbReference>
<dbReference type="OrthoDB" id="3294960at2"/>
<proteinExistence type="predicted"/>
<evidence type="ECO:0000313" key="9">
    <source>
        <dbReference type="EMBL" id="KPL78709.1"/>
    </source>
</evidence>
<feature type="domain" description="Phosphotransferase system EIIB component type 2/3" evidence="8">
    <location>
        <begin position="13"/>
        <end position="87"/>
    </location>
</feature>
<evidence type="ECO:0000256" key="5">
    <source>
        <dbReference type="ARBA" id="ARBA00022679"/>
    </source>
</evidence>
<evidence type="ECO:0000256" key="7">
    <source>
        <dbReference type="ARBA" id="ARBA00022777"/>
    </source>
</evidence>
<dbReference type="EMBL" id="LGCL01000016">
    <property type="protein sequence ID" value="KPL78709.1"/>
    <property type="molecule type" value="Genomic_DNA"/>
</dbReference>
<dbReference type="InterPro" id="IPR003501">
    <property type="entry name" value="PTS_EIIB_2/3"/>
</dbReference>
<sequence>MSQSISASQVNTIIFACEAGMGSSLMSVNALKKKLKAAQVKDVTVVHKPVRDIPSDAQVVVVHKGLAKTAHAKAPNAVIVAFNHFLNDPIFDQLVNAMVTKAEIVGADF</sequence>
<organism evidence="9 10">
    <name type="scientific">Ornatilinea apprima</name>
    <dbReference type="NCBI Taxonomy" id="1134406"/>
    <lineage>
        <taxon>Bacteria</taxon>
        <taxon>Bacillati</taxon>
        <taxon>Chloroflexota</taxon>
        <taxon>Anaerolineae</taxon>
        <taxon>Anaerolineales</taxon>
        <taxon>Anaerolineaceae</taxon>
        <taxon>Ornatilinea</taxon>
    </lineage>
</organism>
<keyword evidence="6" id="KW-0598">Phosphotransferase system</keyword>
<dbReference type="Proteomes" id="UP000050417">
    <property type="component" value="Unassembled WGS sequence"/>
</dbReference>
<keyword evidence="2" id="KW-0813">Transport</keyword>
<dbReference type="GO" id="GO:0090563">
    <property type="term" value="F:protein-phosphocysteine-sugar phosphotransferase activity"/>
    <property type="evidence" value="ECO:0007669"/>
    <property type="project" value="TreeGrafter"/>
</dbReference>
<gene>
    <name evidence="9" type="ORF">ADN00_05545</name>
</gene>
<accession>A0A0P6XGA4</accession>
<evidence type="ECO:0000259" key="8">
    <source>
        <dbReference type="Pfam" id="PF02302"/>
    </source>
</evidence>
<dbReference type="SUPFAM" id="SSF52794">
    <property type="entry name" value="PTS system IIB component-like"/>
    <property type="match status" value="1"/>
</dbReference>
<dbReference type="GO" id="GO:0016301">
    <property type="term" value="F:kinase activity"/>
    <property type="evidence" value="ECO:0007669"/>
    <property type="project" value="UniProtKB-KW"/>
</dbReference>
<dbReference type="Gene3D" id="3.40.50.2300">
    <property type="match status" value="1"/>
</dbReference>
<dbReference type="InterPro" id="IPR036095">
    <property type="entry name" value="PTS_EIIB-like_sf"/>
</dbReference>
<dbReference type="GO" id="GO:0008982">
    <property type="term" value="F:protein-N(PI)-phosphohistidine-sugar phosphotransferase activity"/>
    <property type="evidence" value="ECO:0007669"/>
    <property type="project" value="InterPro"/>
</dbReference>
<reference evidence="9 10" key="1">
    <citation type="submission" date="2015-07" db="EMBL/GenBank/DDBJ databases">
        <title>Genome sequence of Ornatilinea apprima DSM 23815.</title>
        <authorList>
            <person name="Hemp J."/>
            <person name="Ward L.M."/>
            <person name="Pace L.A."/>
            <person name="Fischer W.W."/>
        </authorList>
    </citation>
    <scope>NUCLEOTIDE SEQUENCE [LARGE SCALE GENOMIC DNA]</scope>
    <source>
        <strain evidence="9 10">P3M-1</strain>
    </source>
</reference>
<evidence type="ECO:0000256" key="1">
    <source>
        <dbReference type="ARBA" id="ARBA00002434"/>
    </source>
</evidence>
<dbReference type="PATRIC" id="fig|1134406.4.peg.1586"/>
<dbReference type="PANTHER" id="PTHR30181:SF3">
    <property type="entry name" value="MULTIPHOSPHORYL TRANSFER PROTEIN"/>
    <property type="match status" value="1"/>
</dbReference>
<evidence type="ECO:0000256" key="6">
    <source>
        <dbReference type="ARBA" id="ARBA00022683"/>
    </source>
</evidence>
<keyword evidence="10" id="KW-1185">Reference proteome</keyword>
<evidence type="ECO:0000256" key="4">
    <source>
        <dbReference type="ARBA" id="ARBA00022597"/>
    </source>
</evidence>
<keyword evidence="7" id="KW-0418">Kinase</keyword>
<comment type="caution">
    <text evidence="9">The sequence shown here is derived from an EMBL/GenBank/DDBJ whole genome shotgun (WGS) entry which is preliminary data.</text>
</comment>
<keyword evidence="4" id="KW-0762">Sugar transport</keyword>
<dbReference type="Pfam" id="PF02302">
    <property type="entry name" value="PTS_IIB"/>
    <property type="match status" value="1"/>
</dbReference>
<dbReference type="AlphaFoldDB" id="A0A0P6XGA4"/>
<dbReference type="STRING" id="1134406.ADN00_05545"/>